<evidence type="ECO:0000313" key="3">
    <source>
        <dbReference type="EMBL" id="MFC0224270.1"/>
    </source>
</evidence>
<evidence type="ECO:0000256" key="1">
    <source>
        <dbReference type="SAM" id="MobiDB-lite"/>
    </source>
</evidence>
<dbReference type="EMBL" id="JBHLXH010000002">
    <property type="protein sequence ID" value="MFC0224270.1"/>
    <property type="molecule type" value="Genomic_DNA"/>
</dbReference>
<keyword evidence="4" id="KW-1185">Reference proteome</keyword>
<feature type="region of interest" description="Disordered" evidence="1">
    <location>
        <begin position="73"/>
        <end position="100"/>
    </location>
</feature>
<feature type="transmembrane region" description="Helical" evidence="2">
    <location>
        <begin position="44"/>
        <end position="66"/>
    </location>
</feature>
<dbReference type="Proteomes" id="UP001589698">
    <property type="component" value="Unassembled WGS sequence"/>
</dbReference>
<dbReference type="RefSeq" id="WP_378520046.1">
    <property type="nucleotide sequence ID" value="NZ_CBCSDI010000005.1"/>
</dbReference>
<organism evidence="3 4">
    <name type="scientific">Nocardioides zeicaulis</name>
    <dbReference type="NCBI Taxonomy" id="1776857"/>
    <lineage>
        <taxon>Bacteria</taxon>
        <taxon>Bacillati</taxon>
        <taxon>Actinomycetota</taxon>
        <taxon>Actinomycetes</taxon>
        <taxon>Propionibacteriales</taxon>
        <taxon>Nocardioidaceae</taxon>
        <taxon>Nocardioides</taxon>
    </lineage>
</organism>
<keyword evidence="2" id="KW-0472">Membrane</keyword>
<accession>A0ABV6E5L8</accession>
<gene>
    <name evidence="3" type="ORF">ACFFJG_17430</name>
</gene>
<reference evidence="3 4" key="1">
    <citation type="submission" date="2024-09" db="EMBL/GenBank/DDBJ databases">
        <authorList>
            <person name="Sun Q."/>
            <person name="Mori K."/>
        </authorList>
    </citation>
    <scope>NUCLEOTIDE SEQUENCE [LARGE SCALE GENOMIC DNA]</scope>
    <source>
        <strain evidence="3 4">CCM 8654</strain>
    </source>
</reference>
<evidence type="ECO:0000256" key="2">
    <source>
        <dbReference type="SAM" id="Phobius"/>
    </source>
</evidence>
<protein>
    <submittedName>
        <fullName evidence="3">Uncharacterized protein</fullName>
    </submittedName>
</protein>
<name>A0ABV6E5L8_9ACTN</name>
<proteinExistence type="predicted"/>
<keyword evidence="2" id="KW-0812">Transmembrane</keyword>
<sequence length="149" mass="16613">MRRLAGWVRVSARWRNRLLGGAVLSLLGFGAAVLLDFEPQPVPYALWSLIALASAWLLVDTIDVPVTAWRSSLGPRADRSDEASSDLRVLTGHQQARQPSEALRERLVALARARDPDLADALRDELDPVRRLSPAEIDRILTRIEDSRD</sequence>
<keyword evidence="2" id="KW-1133">Transmembrane helix</keyword>
<evidence type="ECO:0000313" key="4">
    <source>
        <dbReference type="Proteomes" id="UP001589698"/>
    </source>
</evidence>
<comment type="caution">
    <text evidence="3">The sequence shown here is derived from an EMBL/GenBank/DDBJ whole genome shotgun (WGS) entry which is preliminary data.</text>
</comment>